<dbReference type="AlphaFoldDB" id="I0HQY8"/>
<sequence length="434" mass="45977">MSSDLRATRRQFIAGCGALAAAALPSAQARPRRPVIVLTSYPQDTLTRFEAAFEKAHPGLKLQLRWRLPHQMPEYLASAEGRGVDVVWAASPRTFAALANAGTLAALAEADVPRDGLPARIGGTQISDPGGRYLATEVAGYGFVHAPARLQALGLPVPRDWPELAEARWAGQIAAPIPSRVGFAPVLVDIVLQAFGWQRGWALWSAIAGHSRWVPAGGTLIGDEVTAGRAAIGLTIDFFAASAVARGAPLAFAYPAHGGLNPAHVAVAQAAPHRAEALAFVRYLLSEAGQTLLAHPTIRKLPVRPSVYARLPAGYFNPFDAAARGGYDYDNAAGQPRHGLLAALFDQVFVADADEHAALWQKLHAAEAAGRPSAAEARKLLETPPLTEAEAADPALQSRFRYVEHAAPTEPGALELGWRAAAAQRRREAAALLA</sequence>
<accession>I0HQY8</accession>
<dbReference type="RefSeq" id="WP_014428288.1">
    <property type="nucleotide sequence ID" value="NC_017075.1"/>
</dbReference>
<evidence type="ECO:0000313" key="2">
    <source>
        <dbReference type="EMBL" id="BAL95425.1"/>
    </source>
</evidence>
<dbReference type="HOGENOM" id="CLU_040513_0_0_4"/>
<gene>
    <name evidence="2" type="ordered locus">RGE_20840</name>
</gene>
<dbReference type="PATRIC" id="fig|983917.3.peg.2013"/>
<dbReference type="Pfam" id="PF13343">
    <property type="entry name" value="SBP_bac_6"/>
    <property type="match status" value="1"/>
</dbReference>
<reference evidence="2 3" key="1">
    <citation type="journal article" date="2012" name="J. Bacteriol.">
        <title>Complete genome sequence of phototrophic betaproteobacterium Rubrivivax gelatinosus IL144.</title>
        <authorList>
            <person name="Nagashima S."/>
            <person name="Kamimura A."/>
            <person name="Shimizu T."/>
            <person name="Nakamura-isaki S."/>
            <person name="Aono E."/>
            <person name="Sakamoto K."/>
            <person name="Ichikawa N."/>
            <person name="Nakazawa H."/>
            <person name="Sekine M."/>
            <person name="Yamazaki S."/>
            <person name="Fujita N."/>
            <person name="Shimada K."/>
            <person name="Hanada S."/>
            <person name="Nagashima K.V.P."/>
        </authorList>
    </citation>
    <scope>NUCLEOTIDE SEQUENCE [LARGE SCALE GENOMIC DNA]</scope>
    <source>
        <strain evidence="3">NBRC 100245 / IL144</strain>
    </source>
</reference>
<evidence type="ECO:0008006" key="4">
    <source>
        <dbReference type="Google" id="ProtNLM"/>
    </source>
</evidence>
<organism evidence="2 3">
    <name type="scientific">Rubrivivax gelatinosus (strain NBRC 100245 / IL144)</name>
    <dbReference type="NCBI Taxonomy" id="983917"/>
    <lineage>
        <taxon>Bacteria</taxon>
        <taxon>Pseudomonadati</taxon>
        <taxon>Pseudomonadota</taxon>
        <taxon>Betaproteobacteria</taxon>
        <taxon>Burkholderiales</taxon>
        <taxon>Sphaerotilaceae</taxon>
        <taxon>Rubrivivax</taxon>
    </lineage>
</organism>
<protein>
    <recommendedName>
        <fullName evidence="4">ABC-type Fe3+ transport system substrate-binding protein</fullName>
    </recommendedName>
</protein>
<evidence type="ECO:0000313" key="3">
    <source>
        <dbReference type="Proteomes" id="UP000007883"/>
    </source>
</evidence>
<proteinExistence type="predicted"/>
<keyword evidence="3" id="KW-1185">Reference proteome</keyword>
<dbReference type="PANTHER" id="PTHR30006:SF24">
    <property type="entry name" value="SLL0237 PROTEIN"/>
    <property type="match status" value="1"/>
</dbReference>
<dbReference type="PANTHER" id="PTHR30006">
    <property type="entry name" value="THIAMINE-BINDING PERIPLASMIC PROTEIN-RELATED"/>
    <property type="match status" value="1"/>
</dbReference>
<dbReference type="Gene3D" id="3.40.190.10">
    <property type="entry name" value="Periplasmic binding protein-like II"/>
    <property type="match status" value="2"/>
</dbReference>
<dbReference type="SUPFAM" id="SSF53850">
    <property type="entry name" value="Periplasmic binding protein-like II"/>
    <property type="match status" value="1"/>
</dbReference>
<keyword evidence="1" id="KW-0732">Signal</keyword>
<dbReference type="Proteomes" id="UP000007883">
    <property type="component" value="Chromosome"/>
</dbReference>
<dbReference type="KEGG" id="rge:RGE_20840"/>
<dbReference type="eggNOG" id="COG1840">
    <property type="taxonomic scope" value="Bacteria"/>
</dbReference>
<dbReference type="STRING" id="983917.RGE_20840"/>
<dbReference type="InterPro" id="IPR006311">
    <property type="entry name" value="TAT_signal"/>
</dbReference>
<dbReference type="EMBL" id="AP012320">
    <property type="protein sequence ID" value="BAL95425.1"/>
    <property type="molecule type" value="Genomic_DNA"/>
</dbReference>
<dbReference type="PROSITE" id="PS51318">
    <property type="entry name" value="TAT"/>
    <property type="match status" value="1"/>
</dbReference>
<evidence type="ECO:0000256" key="1">
    <source>
        <dbReference type="ARBA" id="ARBA00022729"/>
    </source>
</evidence>
<name>I0HQY8_RUBGI</name>